<accession>A0A3Q0L457</accession>
<evidence type="ECO:0000313" key="4">
    <source>
        <dbReference type="EMBL" id="AAO10188.2"/>
    </source>
</evidence>
<evidence type="ECO:0000313" key="5">
    <source>
        <dbReference type="Proteomes" id="UP000002275"/>
    </source>
</evidence>
<dbReference type="RefSeq" id="WP_011079688.1">
    <property type="nucleotide sequence ID" value="NC_004459.3"/>
</dbReference>
<dbReference type="AlphaFoldDB" id="A0A3Q0L457"/>
<evidence type="ECO:0000256" key="1">
    <source>
        <dbReference type="ARBA" id="ARBA00022729"/>
    </source>
</evidence>
<sequence>MNKMLPILALAMGTAFHVNATETEQPQLGPKQGWYLGLDAVKAEVSFNDVGSQSYDLDVGAAFTVGYDKKFTNNFVTGFEFEYAYFGSKKMGETLSNSNVGQVMTDIEVAFSAFGFNMRPKYYFGDSKFYLGGLLGYASTKQEWLRTRDNFQSATDKESSGSGFNYGVEVGYEFDSGWMLQGGYRGVATDFDDVNVDISALYIGGRYKF</sequence>
<reference evidence="4 5" key="2">
    <citation type="journal article" date="2003" name="Infect. Immun.">
        <title>Characterization and pathogenic significance of Vibrio vulnificus antigens preferentially expressed in septicemic patients.</title>
        <authorList>
            <person name="Kim Y.R."/>
            <person name="Lee S.E."/>
            <person name="Kim C.M."/>
            <person name="Kim S.Y."/>
            <person name="Shin E.K."/>
            <person name="Shin D.H."/>
            <person name="Chung S.S."/>
            <person name="Choy H.E."/>
            <person name="Progulske-Fox A."/>
            <person name="Hillman J.D."/>
            <person name="Handfield M."/>
            <person name="Rhee J.H."/>
        </authorList>
    </citation>
    <scope>NUCLEOTIDE SEQUENCE [LARGE SCALE GENOMIC DNA]</scope>
    <source>
        <strain evidence="4 5">CMCP6</strain>
    </source>
</reference>
<feature type="chain" id="PRO_5017971851" description="Outer membrane protein beta-barrel domain-containing protein" evidence="2">
    <location>
        <begin position="21"/>
        <end position="209"/>
    </location>
</feature>
<organism evidence="4 5">
    <name type="scientific">Vibrio vulnificus (strain CMCP6)</name>
    <dbReference type="NCBI Taxonomy" id="216895"/>
    <lineage>
        <taxon>Bacteria</taxon>
        <taxon>Pseudomonadati</taxon>
        <taxon>Pseudomonadota</taxon>
        <taxon>Gammaproteobacteria</taxon>
        <taxon>Vibrionales</taxon>
        <taxon>Vibrionaceae</taxon>
        <taxon>Vibrio</taxon>
    </lineage>
</organism>
<reference evidence="4 5" key="3">
    <citation type="journal article" date="2011" name="Mol. Syst. Biol.">
        <title>Integrative genome-scale metabolic analysis of Vibrio vulnificus for drug targeting and discovery.</title>
        <authorList>
            <person name="Kim H.U."/>
            <person name="Kim S.Y."/>
            <person name="Jeong H."/>
            <person name="Kim T.Y."/>
            <person name="Kim J.J."/>
            <person name="Choy H.E."/>
            <person name="Yi K.Y."/>
            <person name="Rhee J.H."/>
            <person name="Lee S.Y."/>
        </authorList>
    </citation>
    <scope>NUCLEOTIDE SEQUENCE [LARGE SCALE GENOMIC DNA]</scope>
    <source>
        <strain evidence="4 5">CMCP6</strain>
    </source>
</reference>
<dbReference type="InterPro" id="IPR011250">
    <property type="entry name" value="OMP/PagP_B-barrel"/>
</dbReference>
<dbReference type="SUPFAM" id="SSF56925">
    <property type="entry name" value="OMPA-like"/>
    <property type="match status" value="1"/>
</dbReference>
<feature type="domain" description="Outer membrane protein beta-barrel" evidence="3">
    <location>
        <begin position="9"/>
        <end position="209"/>
    </location>
</feature>
<dbReference type="KEGG" id="vvu:VV1_1779"/>
<protein>
    <recommendedName>
        <fullName evidence="3">Outer membrane protein beta-barrel domain-containing protein</fullName>
    </recommendedName>
</protein>
<dbReference type="EMBL" id="AE016795">
    <property type="protein sequence ID" value="AAO10188.2"/>
    <property type="molecule type" value="Genomic_DNA"/>
</dbReference>
<evidence type="ECO:0000256" key="2">
    <source>
        <dbReference type="SAM" id="SignalP"/>
    </source>
</evidence>
<gene>
    <name evidence="4" type="ordered locus">VV1_1779</name>
</gene>
<reference evidence="5" key="1">
    <citation type="submission" date="2002-12" db="EMBL/GenBank/DDBJ databases">
        <title>Complete genome sequence of Vibrio vulnificus CMCP6.</title>
        <authorList>
            <person name="Rhee J.H."/>
            <person name="Kim S.Y."/>
            <person name="Chung S.S."/>
            <person name="Kim J.J."/>
            <person name="Moon Y.H."/>
            <person name="Jeong H."/>
            <person name="Choy H.E."/>
        </authorList>
    </citation>
    <scope>NUCLEOTIDE SEQUENCE [LARGE SCALE GENOMIC DNA]</scope>
    <source>
        <strain evidence="5">CMCP6</strain>
    </source>
</reference>
<dbReference type="Gene3D" id="2.40.160.20">
    <property type="match status" value="1"/>
</dbReference>
<feature type="signal peptide" evidence="2">
    <location>
        <begin position="1"/>
        <end position="20"/>
    </location>
</feature>
<keyword evidence="1 2" id="KW-0732">Signal</keyword>
<dbReference type="Proteomes" id="UP000002275">
    <property type="component" value="Chromosome I"/>
</dbReference>
<dbReference type="Pfam" id="PF13505">
    <property type="entry name" value="OMP_b-brl"/>
    <property type="match status" value="1"/>
</dbReference>
<name>A0A3Q0L457_VIBVU</name>
<evidence type="ECO:0000259" key="3">
    <source>
        <dbReference type="Pfam" id="PF13505"/>
    </source>
</evidence>
<dbReference type="InterPro" id="IPR027385">
    <property type="entry name" value="Beta-barrel_OMP"/>
</dbReference>
<proteinExistence type="predicted"/>